<keyword evidence="3 4" id="KW-0732">Signal</keyword>
<dbReference type="GO" id="GO:0042597">
    <property type="term" value="C:periplasmic space"/>
    <property type="evidence" value="ECO:0007669"/>
    <property type="project" value="UniProtKB-SubCell"/>
</dbReference>
<keyword evidence="6" id="KW-1185">Reference proteome</keyword>
<evidence type="ECO:0000256" key="3">
    <source>
        <dbReference type="ARBA" id="ARBA00022729"/>
    </source>
</evidence>
<name>A0A972GZG9_9BACL</name>
<comment type="subcellular location">
    <subcellularLocation>
        <location evidence="1">Periplasm</location>
    </subcellularLocation>
</comment>
<feature type="chain" id="PRO_5039482837" evidence="4">
    <location>
        <begin position="23"/>
        <end position="338"/>
    </location>
</feature>
<proteinExistence type="inferred from homology"/>
<dbReference type="Proteomes" id="UP000641588">
    <property type="component" value="Unassembled WGS sequence"/>
</dbReference>
<sequence length="338" mass="37062">MFSKRWGTALAMVLVMIMMVTACGPKKAEEAVKVRIGEVTRSLFYAPQYAAINKGFFKEQGIDIELTTTPGGDKTMTALLSGGIDVALVGSETSIYVQQQGSGDPVINFAQLTQTDGTFLVARKPLSGGKFDWSTLKGSTFLGQRKGGMPQMAGEFTLKKYGINPQKDLNLIQNIEFANIATAYASGTGEFVQLFEPQATIFEKQGKGYVIASFGVESGKLPYTAFMAKKSYIDKNKEVFQKFTNALQKGQNWVQASSADEITAAIVSFFPDTDKEILKGSVQRYKEQGSFATDGIIDEQEWNNLQNVMEAAGELKSRVDFKTIVNNQFAEKAKQTVK</sequence>
<evidence type="ECO:0000313" key="6">
    <source>
        <dbReference type="Proteomes" id="UP000641588"/>
    </source>
</evidence>
<evidence type="ECO:0000256" key="2">
    <source>
        <dbReference type="ARBA" id="ARBA00010742"/>
    </source>
</evidence>
<reference evidence="5" key="1">
    <citation type="submission" date="2019-10" db="EMBL/GenBank/DDBJ databases">
        <title>Description of Paenibacillus glebae sp. nov.</title>
        <authorList>
            <person name="Carlier A."/>
            <person name="Qi S."/>
        </authorList>
    </citation>
    <scope>NUCLEOTIDE SEQUENCE</scope>
    <source>
        <strain evidence="5">LMG 31456</strain>
    </source>
</reference>
<evidence type="ECO:0000313" key="5">
    <source>
        <dbReference type="EMBL" id="NOU96993.1"/>
    </source>
</evidence>
<dbReference type="AlphaFoldDB" id="A0A972GZG9"/>
<dbReference type="Gene3D" id="3.40.190.10">
    <property type="entry name" value="Periplasmic binding protein-like II"/>
    <property type="match status" value="2"/>
</dbReference>
<organism evidence="5 6">
    <name type="scientific">Paenibacillus foliorum</name>
    <dbReference type="NCBI Taxonomy" id="2654974"/>
    <lineage>
        <taxon>Bacteria</taxon>
        <taxon>Bacillati</taxon>
        <taxon>Bacillota</taxon>
        <taxon>Bacilli</taxon>
        <taxon>Bacillales</taxon>
        <taxon>Paenibacillaceae</taxon>
        <taxon>Paenibacillus</taxon>
    </lineage>
</organism>
<dbReference type="RefSeq" id="WP_171655229.1">
    <property type="nucleotide sequence ID" value="NZ_WHOD01000105.1"/>
</dbReference>
<comment type="similarity">
    <text evidence="2">Belongs to the bacterial solute-binding protein SsuA/TauA family.</text>
</comment>
<protein>
    <submittedName>
        <fullName evidence="5">ABC transporter substrate-binding protein</fullName>
    </submittedName>
</protein>
<comment type="caution">
    <text evidence="5">The sequence shown here is derived from an EMBL/GenBank/DDBJ whole genome shotgun (WGS) entry which is preliminary data.</text>
</comment>
<dbReference type="EMBL" id="WHOD01000105">
    <property type="protein sequence ID" value="NOU96993.1"/>
    <property type="molecule type" value="Genomic_DNA"/>
</dbReference>
<dbReference type="PANTHER" id="PTHR30024">
    <property type="entry name" value="ALIPHATIC SULFONATES-BINDING PROTEIN-RELATED"/>
    <property type="match status" value="1"/>
</dbReference>
<dbReference type="PANTHER" id="PTHR30024:SF47">
    <property type="entry name" value="TAURINE-BINDING PERIPLASMIC PROTEIN"/>
    <property type="match status" value="1"/>
</dbReference>
<dbReference type="Pfam" id="PF13379">
    <property type="entry name" value="NMT1_2"/>
    <property type="match status" value="1"/>
</dbReference>
<accession>A0A972GZG9</accession>
<dbReference type="PROSITE" id="PS51257">
    <property type="entry name" value="PROKAR_LIPOPROTEIN"/>
    <property type="match status" value="1"/>
</dbReference>
<evidence type="ECO:0000256" key="4">
    <source>
        <dbReference type="SAM" id="SignalP"/>
    </source>
</evidence>
<gene>
    <name evidence="5" type="ORF">GC093_27760</name>
</gene>
<dbReference type="SUPFAM" id="SSF53850">
    <property type="entry name" value="Periplasmic binding protein-like II"/>
    <property type="match status" value="1"/>
</dbReference>
<feature type="signal peptide" evidence="4">
    <location>
        <begin position="1"/>
        <end position="22"/>
    </location>
</feature>
<evidence type="ECO:0000256" key="1">
    <source>
        <dbReference type="ARBA" id="ARBA00004418"/>
    </source>
</evidence>